<gene>
    <name evidence="1" type="ORF">KTH89_20715</name>
</gene>
<comment type="caution">
    <text evidence="1">The sequence shown here is derived from an EMBL/GenBank/DDBJ whole genome shotgun (WGS) entry which is preliminary data.</text>
</comment>
<organism evidence="1 2">
    <name type="scientific">Diplocloster agilis</name>
    <dbReference type="NCBI Taxonomy" id="2850323"/>
    <lineage>
        <taxon>Bacteria</taxon>
        <taxon>Bacillati</taxon>
        <taxon>Bacillota</taxon>
        <taxon>Clostridia</taxon>
        <taxon>Lachnospirales</taxon>
        <taxon>Lachnospiraceae</taxon>
        <taxon>Diplocloster</taxon>
    </lineage>
</organism>
<accession>A0A949NHW9</accession>
<dbReference type="RefSeq" id="WP_238722951.1">
    <property type="nucleotide sequence ID" value="NZ_JAHQCW010000046.1"/>
</dbReference>
<evidence type="ECO:0000313" key="2">
    <source>
        <dbReference type="Proteomes" id="UP000712157"/>
    </source>
</evidence>
<dbReference type="EMBL" id="JAHQCW010000046">
    <property type="protein sequence ID" value="MBU9738963.1"/>
    <property type="molecule type" value="Genomic_DNA"/>
</dbReference>
<proteinExistence type="predicted"/>
<dbReference type="Proteomes" id="UP000712157">
    <property type="component" value="Unassembled WGS sequence"/>
</dbReference>
<name>A0A949NHW9_9FIRM</name>
<reference evidence="1" key="1">
    <citation type="submission" date="2021-06" db="EMBL/GenBank/DDBJ databases">
        <title>Description of novel taxa of the family Lachnospiraceae.</title>
        <authorList>
            <person name="Chaplin A.V."/>
            <person name="Sokolova S.R."/>
            <person name="Pikina A.P."/>
            <person name="Korzhanova M."/>
            <person name="Belova V."/>
            <person name="Korostin D."/>
            <person name="Efimov B.A."/>
        </authorList>
    </citation>
    <scope>NUCLEOTIDE SEQUENCE</scope>
    <source>
        <strain evidence="1">ASD5720</strain>
    </source>
</reference>
<dbReference type="AlphaFoldDB" id="A0A949NHW9"/>
<keyword evidence="2" id="KW-1185">Reference proteome</keyword>
<sequence>MSNQIHTNQDIQNMEELKEGICLRIHNFLVMKSEDGNPDDLKNKMREDFKIRLRWALKECGGGNAQARNLVREYIRKILLDDYKIRSDTLDKLILFQEPANLTVLDRFEILLYQFHLESGTEGLEKLLRRCSPEYYSRRDKEYFDITAQDIDKIFLKERVSLNYMDKLQILTQRIFEESLGWGCADVLGHMRISGLMAGTVPGEEKIHVWAETKGRTFRFPFLQMEPKELETICKRIRKSIEDGSGRFLKELPDHTSITVKGPPDGEDWMFFIHRADYFLSEK</sequence>
<protein>
    <submittedName>
        <fullName evidence="1">Uncharacterized protein</fullName>
    </submittedName>
</protein>
<evidence type="ECO:0000313" key="1">
    <source>
        <dbReference type="EMBL" id="MBU9738963.1"/>
    </source>
</evidence>